<accession>A0A9D4N6K3</accession>
<proteinExistence type="predicted"/>
<organism evidence="1 2">
    <name type="scientific">Dreissena polymorpha</name>
    <name type="common">Zebra mussel</name>
    <name type="synonym">Mytilus polymorpha</name>
    <dbReference type="NCBI Taxonomy" id="45954"/>
    <lineage>
        <taxon>Eukaryota</taxon>
        <taxon>Metazoa</taxon>
        <taxon>Spiralia</taxon>
        <taxon>Lophotrochozoa</taxon>
        <taxon>Mollusca</taxon>
        <taxon>Bivalvia</taxon>
        <taxon>Autobranchia</taxon>
        <taxon>Heteroconchia</taxon>
        <taxon>Euheterodonta</taxon>
        <taxon>Imparidentia</taxon>
        <taxon>Neoheterodontei</taxon>
        <taxon>Myida</taxon>
        <taxon>Dreissenoidea</taxon>
        <taxon>Dreissenidae</taxon>
        <taxon>Dreissena</taxon>
    </lineage>
</organism>
<keyword evidence="2" id="KW-1185">Reference proteome</keyword>
<comment type="caution">
    <text evidence="1">The sequence shown here is derived from an EMBL/GenBank/DDBJ whole genome shotgun (WGS) entry which is preliminary data.</text>
</comment>
<dbReference type="AlphaFoldDB" id="A0A9D4N6K3"/>
<reference evidence="1" key="2">
    <citation type="submission" date="2020-11" db="EMBL/GenBank/DDBJ databases">
        <authorList>
            <person name="McCartney M.A."/>
            <person name="Auch B."/>
            <person name="Kono T."/>
            <person name="Mallez S."/>
            <person name="Becker A."/>
            <person name="Gohl D.M."/>
            <person name="Silverstein K.A.T."/>
            <person name="Koren S."/>
            <person name="Bechman K.B."/>
            <person name="Herman A."/>
            <person name="Abrahante J.E."/>
            <person name="Garbe J."/>
        </authorList>
    </citation>
    <scope>NUCLEOTIDE SEQUENCE</scope>
    <source>
        <strain evidence="1">Duluth1</strain>
        <tissue evidence="1">Whole animal</tissue>
    </source>
</reference>
<evidence type="ECO:0000313" key="2">
    <source>
        <dbReference type="Proteomes" id="UP000828390"/>
    </source>
</evidence>
<gene>
    <name evidence="1" type="ORF">DPMN_014747</name>
</gene>
<sequence length="186" mass="20411">MADFVLRSRHLEGYTRLLSSSAAHHRSSWEYLPHAQNKPPGQDTKSQANAQSNTYRHRLIHLSSWKYLHQGIYPPGNTYLREHVCTPPGTGQQESMVIPSGICIHPIGSTSCSMVPSHERRKPGTTLQGGVAPDVTGTTLPSLLFLGRPPTHKGIVPPNVIVNLPKMSHCTRGSILTISRTPMPLS</sequence>
<evidence type="ECO:0000313" key="1">
    <source>
        <dbReference type="EMBL" id="KAH3890662.1"/>
    </source>
</evidence>
<dbReference type="Proteomes" id="UP000828390">
    <property type="component" value="Unassembled WGS sequence"/>
</dbReference>
<reference evidence="1" key="1">
    <citation type="journal article" date="2019" name="bioRxiv">
        <title>The Genome of the Zebra Mussel, Dreissena polymorpha: A Resource for Invasive Species Research.</title>
        <authorList>
            <person name="McCartney M.A."/>
            <person name="Auch B."/>
            <person name="Kono T."/>
            <person name="Mallez S."/>
            <person name="Zhang Y."/>
            <person name="Obille A."/>
            <person name="Becker A."/>
            <person name="Abrahante J.E."/>
            <person name="Garbe J."/>
            <person name="Badalamenti J.P."/>
            <person name="Herman A."/>
            <person name="Mangelson H."/>
            <person name="Liachko I."/>
            <person name="Sullivan S."/>
            <person name="Sone E.D."/>
            <person name="Koren S."/>
            <person name="Silverstein K.A.T."/>
            <person name="Beckman K.B."/>
            <person name="Gohl D.M."/>
        </authorList>
    </citation>
    <scope>NUCLEOTIDE SEQUENCE</scope>
    <source>
        <strain evidence="1">Duluth1</strain>
        <tissue evidence="1">Whole animal</tissue>
    </source>
</reference>
<protein>
    <submittedName>
        <fullName evidence="1">Uncharacterized protein</fullName>
    </submittedName>
</protein>
<name>A0A9D4N6K3_DREPO</name>
<dbReference type="EMBL" id="JAIWYP010000001">
    <property type="protein sequence ID" value="KAH3890662.1"/>
    <property type="molecule type" value="Genomic_DNA"/>
</dbReference>